<evidence type="ECO:0000313" key="1">
    <source>
        <dbReference type="EMBL" id="DAD71663.1"/>
    </source>
</evidence>
<sequence length="123" mass="13967">MKNITVEMLLENSKKIEKKDTVKVKVEELNGAVLELEVLNRMEILDILSSNSTDKDSELIYTAGKIFKDEKLITKLGCQMNPIEVVPKVLSQSTIVNISELLMKKAGWNEKFTVEEVVEEIKN</sequence>
<accession>A0A8S5LP86</accession>
<proteinExistence type="predicted"/>
<name>A0A8S5LP86_9CAUD</name>
<organism evidence="1">
    <name type="scientific">Siphoviridae sp. ctl0E3</name>
    <dbReference type="NCBI Taxonomy" id="2827586"/>
    <lineage>
        <taxon>Viruses</taxon>
        <taxon>Duplodnaviria</taxon>
        <taxon>Heunggongvirae</taxon>
        <taxon>Uroviricota</taxon>
        <taxon>Caudoviricetes</taxon>
    </lineage>
</organism>
<dbReference type="EMBL" id="BK015885">
    <property type="protein sequence ID" value="DAD71663.1"/>
    <property type="molecule type" value="Genomic_DNA"/>
</dbReference>
<reference evidence="1" key="1">
    <citation type="journal article" date="2021" name="Proc. Natl. Acad. Sci. U.S.A.">
        <title>A Catalog of Tens of Thousands of Viruses from Human Metagenomes Reveals Hidden Associations with Chronic Diseases.</title>
        <authorList>
            <person name="Tisza M.J."/>
            <person name="Buck C.B."/>
        </authorList>
    </citation>
    <scope>NUCLEOTIDE SEQUENCE</scope>
    <source>
        <strain evidence="1">Ctl0E3</strain>
    </source>
</reference>
<protein>
    <submittedName>
        <fullName evidence="1">Tail assembly chaperone protein</fullName>
    </submittedName>
</protein>